<protein>
    <recommendedName>
        <fullName evidence="4 11">Histidinol-phosphatase</fullName>
        <ecNumber evidence="4 11">3.1.3.15</ecNumber>
    </recommendedName>
</protein>
<evidence type="ECO:0000256" key="4">
    <source>
        <dbReference type="ARBA" id="ARBA00013085"/>
    </source>
</evidence>
<keyword evidence="13" id="KW-1185">Reference proteome</keyword>
<keyword evidence="9" id="KW-0368">Histidine biosynthesis</keyword>
<dbReference type="InterPro" id="IPR051090">
    <property type="entry name" value="Inositol_monoP_superfamily"/>
</dbReference>
<reference evidence="12" key="1">
    <citation type="submission" date="2022-06" db="EMBL/GenBank/DDBJ databases">
        <title>Sneathiella actinostolidae sp. nov., isolated from a sea anemonein the Western Pacific Ocean.</title>
        <authorList>
            <person name="Wei M.J."/>
        </authorList>
    </citation>
    <scope>NUCLEOTIDE SEQUENCE</scope>
    <source>
        <strain evidence="12">PHK-P5</strain>
    </source>
</reference>
<keyword evidence="6" id="KW-0479">Metal-binding</keyword>
<evidence type="ECO:0000256" key="10">
    <source>
        <dbReference type="ARBA" id="ARBA00049158"/>
    </source>
</evidence>
<proteinExistence type="inferred from homology"/>
<dbReference type="PANTHER" id="PTHR43200:SF6">
    <property type="entry name" value="3'(2'),5'-BISPHOSPHATE NUCLEOTIDASE"/>
    <property type="match status" value="1"/>
</dbReference>
<dbReference type="Pfam" id="PF00459">
    <property type="entry name" value="Inositol_P"/>
    <property type="match status" value="1"/>
</dbReference>
<evidence type="ECO:0000313" key="12">
    <source>
        <dbReference type="EMBL" id="USG61737.1"/>
    </source>
</evidence>
<dbReference type="GO" id="GO:0004401">
    <property type="term" value="F:histidinol-phosphatase activity"/>
    <property type="evidence" value="ECO:0007669"/>
    <property type="project" value="UniProtKB-EC"/>
</dbReference>
<evidence type="ECO:0000256" key="9">
    <source>
        <dbReference type="ARBA" id="ARBA00023102"/>
    </source>
</evidence>
<dbReference type="InterPro" id="IPR011809">
    <property type="entry name" value="His_9_proposed"/>
</dbReference>
<name>A0ABY4W3G4_9PROT</name>
<dbReference type="Proteomes" id="UP001056291">
    <property type="component" value="Chromosome"/>
</dbReference>
<evidence type="ECO:0000256" key="11">
    <source>
        <dbReference type="NCBIfam" id="TIGR02067"/>
    </source>
</evidence>
<dbReference type="PROSITE" id="PS00629">
    <property type="entry name" value="IMP_1"/>
    <property type="match status" value="1"/>
</dbReference>
<accession>A0ABY4W3G4</accession>
<evidence type="ECO:0000256" key="3">
    <source>
        <dbReference type="ARBA" id="ARBA00009759"/>
    </source>
</evidence>
<dbReference type="PRINTS" id="PR00377">
    <property type="entry name" value="IMPHPHTASES"/>
</dbReference>
<dbReference type="Gene3D" id="3.30.540.10">
    <property type="entry name" value="Fructose-1,6-Bisphosphatase, subunit A, domain 1"/>
    <property type="match status" value="1"/>
</dbReference>
<evidence type="ECO:0000313" key="13">
    <source>
        <dbReference type="Proteomes" id="UP001056291"/>
    </source>
</evidence>
<keyword evidence="7 12" id="KW-0378">Hydrolase</keyword>
<comment type="pathway">
    <text evidence="2">Amino-acid biosynthesis; L-histidine biosynthesis; L-histidine from 5-phospho-alpha-D-ribose 1-diphosphate: step 8/9.</text>
</comment>
<dbReference type="PANTHER" id="PTHR43200">
    <property type="entry name" value="PHOSPHATASE"/>
    <property type="match status" value="1"/>
</dbReference>
<organism evidence="12 13">
    <name type="scientific">Sneathiella marina</name>
    <dbReference type="NCBI Taxonomy" id="2950108"/>
    <lineage>
        <taxon>Bacteria</taxon>
        <taxon>Pseudomonadati</taxon>
        <taxon>Pseudomonadota</taxon>
        <taxon>Alphaproteobacteria</taxon>
        <taxon>Sneathiellales</taxon>
        <taxon>Sneathiellaceae</taxon>
        <taxon>Sneathiella</taxon>
    </lineage>
</organism>
<evidence type="ECO:0000256" key="7">
    <source>
        <dbReference type="ARBA" id="ARBA00022801"/>
    </source>
</evidence>
<gene>
    <name evidence="12" type="primary">hisN</name>
    <name evidence="12" type="ORF">NBZ79_01955</name>
</gene>
<dbReference type="EC" id="3.1.3.15" evidence="4 11"/>
<evidence type="ECO:0000256" key="8">
    <source>
        <dbReference type="ARBA" id="ARBA00022842"/>
    </source>
</evidence>
<dbReference type="EMBL" id="CP098747">
    <property type="protein sequence ID" value="USG61737.1"/>
    <property type="molecule type" value="Genomic_DNA"/>
</dbReference>
<comment type="catalytic activity">
    <reaction evidence="10">
        <text>L-histidinol phosphate + H2O = L-histidinol + phosphate</text>
        <dbReference type="Rhea" id="RHEA:14465"/>
        <dbReference type="ChEBI" id="CHEBI:15377"/>
        <dbReference type="ChEBI" id="CHEBI:43474"/>
        <dbReference type="ChEBI" id="CHEBI:57699"/>
        <dbReference type="ChEBI" id="CHEBI:57980"/>
        <dbReference type="EC" id="3.1.3.15"/>
    </reaction>
</comment>
<comment type="cofactor">
    <cofactor evidence="1">
        <name>Mg(2+)</name>
        <dbReference type="ChEBI" id="CHEBI:18420"/>
    </cofactor>
</comment>
<keyword evidence="8" id="KW-0460">Magnesium</keyword>
<dbReference type="InterPro" id="IPR020583">
    <property type="entry name" value="Inositol_monoP_metal-BS"/>
</dbReference>
<evidence type="ECO:0000256" key="6">
    <source>
        <dbReference type="ARBA" id="ARBA00022723"/>
    </source>
</evidence>
<dbReference type="RefSeq" id="WP_251934937.1">
    <property type="nucleotide sequence ID" value="NZ_CP098747.1"/>
</dbReference>
<dbReference type="NCBIfam" id="TIGR02067">
    <property type="entry name" value="his_9_HisN"/>
    <property type="match status" value="1"/>
</dbReference>
<evidence type="ECO:0000256" key="5">
    <source>
        <dbReference type="ARBA" id="ARBA00022605"/>
    </source>
</evidence>
<dbReference type="InterPro" id="IPR000760">
    <property type="entry name" value="Inositol_monophosphatase-like"/>
</dbReference>
<dbReference type="SUPFAM" id="SSF56655">
    <property type="entry name" value="Carbohydrate phosphatase"/>
    <property type="match status" value="1"/>
</dbReference>
<evidence type="ECO:0000256" key="2">
    <source>
        <dbReference type="ARBA" id="ARBA00004970"/>
    </source>
</evidence>
<keyword evidence="5" id="KW-0028">Amino-acid biosynthesis</keyword>
<evidence type="ECO:0000256" key="1">
    <source>
        <dbReference type="ARBA" id="ARBA00001946"/>
    </source>
</evidence>
<dbReference type="Gene3D" id="3.40.190.80">
    <property type="match status" value="1"/>
</dbReference>
<sequence>MTKECPQEFIDLAHRLANTAGDVIRPLFRQKIEIIGKDDASPVTIADRNAEAAMREIIEAEYPEHGIFGEEHGEVRTDAEYVWVLDPIDGTLSFISGCPTFGCLIGLTRNGVPILGILDQVISGERWIGVNGKTTLNGEVVKARSCEDVSEATLFSWGAELFDSDKGDGFKRLYDQALRKRFGYDCYAYALLSTGFVDIVADCDMKPYDYCGLVPIIENAGGKITDWEGNPLTISNPGYVLAAATTELHNQIIKILA</sequence>
<dbReference type="CDD" id="cd01641">
    <property type="entry name" value="Bacterial_IMPase_like_1"/>
    <property type="match status" value="1"/>
</dbReference>
<comment type="similarity">
    <text evidence="3">Belongs to the inositol monophosphatase superfamily.</text>
</comment>